<dbReference type="GO" id="GO:0051213">
    <property type="term" value="F:dioxygenase activity"/>
    <property type="evidence" value="ECO:0007669"/>
    <property type="project" value="InterPro"/>
</dbReference>
<accession>G2X956</accession>
<feature type="region of interest" description="Disordered" evidence="2">
    <location>
        <begin position="413"/>
        <end position="442"/>
    </location>
</feature>
<feature type="region of interest" description="Disordered" evidence="2">
    <location>
        <begin position="859"/>
        <end position="907"/>
    </location>
</feature>
<feature type="domain" description="GST C-terminal" evidence="3">
    <location>
        <begin position="742"/>
        <end position="860"/>
    </location>
</feature>
<dbReference type="eggNOG" id="ENOG502QRZN">
    <property type="taxonomic scope" value="Eukaryota"/>
</dbReference>
<dbReference type="GO" id="GO:0006307">
    <property type="term" value="P:DNA alkylation repair"/>
    <property type="evidence" value="ECO:0007669"/>
    <property type="project" value="InterPro"/>
</dbReference>
<evidence type="ECO:0000313" key="6">
    <source>
        <dbReference type="Proteomes" id="UP000001611"/>
    </source>
</evidence>
<sequence length="907" mass="97828">MFPFDQSALPSLPKRKALLVIDFQSDFLDAEAPLRVTRPHGFVEKTVQFADAFRQLGDVIWVCSEFDKVRPIAGEQILATDETPKPSAVTAAGAASGRRRGPKVELIPAPVADTDPEAFLSAGGIPCVRSPSGSQIPGNVKDASLKRDVTFIKSHYSAFKSGQLIHLLRGKFITHIFIAGSLMNIGVFATALDAAMYGYDITIVEDCCGYRSQVRQGNAIQSVIDVTGCEVDSSSTVLEQLRAEPPSAKPAVASPATSSSSGTTANKKVGGLAGARTPPIPGRVRGKASTSDLHEKLAALKIGSTPGGRIEPDSDPNSLALEVDPDAQPSLHDLNSPRRKPSSADDRDPILELEAIRNKYRTSKDTRTDTSQARKLKQPRLADMAAQNKPGPVVPARVGKDLEPKIIEPEVTVPATAPSDSVSKDDHDPATAETSPETSEPLCEGDTVIIHNVLPPNLLEGMVACPFYRDGNDYISEHSDKTLDIVKGSYIVNVSLGAERTMIFRTKRDAKDPSKKTDDIPEGAKRNTSRKQLPHNSLCRMGLVTNMRWLHAIRQDKRAERDKTAPELAFAGGRISLTFRQIGTFLDRDGTLIWGQGATGKTRADAHPVVNGQGPEAVAMLRAFGTENHASEFDWDAHYGQGFDVLHMSSAPRLFFPPMPLSNMRVQLALAEYGILFAKGRMPPSFDWKEGKAEAAAPAVISSALESLSIKYVDNDADRSTVQGDMAILLYLDSLHGKRSEPSKGQARILTRFQQGLALLDKWRAIRSQETDDVTVKQPAKPLKRELIVWNDYAAENESIAGEVVSIADFVVWPVLHDIVQTLGEGVLNGTKSLKKYYQAFSEREATMKVLAVDPPVAAVTATQPEPEDQPAAEAKAEGGAKPAAEAKAEGGAKSAAEEDAGVKVEG</sequence>
<name>G2X956_VERDV</name>
<dbReference type="EMBL" id="DS572708">
    <property type="protein sequence ID" value="EGY15524.1"/>
    <property type="molecule type" value="Genomic_DNA"/>
</dbReference>
<dbReference type="Gene3D" id="1.20.1050.10">
    <property type="match status" value="1"/>
</dbReference>
<feature type="region of interest" description="Disordered" evidence="2">
    <location>
        <begin position="243"/>
        <end position="397"/>
    </location>
</feature>
<dbReference type="RefSeq" id="XP_009657687.1">
    <property type="nucleotide sequence ID" value="XM_009659392.1"/>
</dbReference>
<dbReference type="CDD" id="cd00431">
    <property type="entry name" value="cysteine_hydrolases"/>
    <property type="match status" value="1"/>
</dbReference>
<dbReference type="InterPro" id="IPR036282">
    <property type="entry name" value="Glutathione-S-Trfase_C_sf"/>
</dbReference>
<dbReference type="SUPFAM" id="SSF47616">
    <property type="entry name" value="GST C-terminal domain-like"/>
    <property type="match status" value="1"/>
</dbReference>
<dbReference type="KEGG" id="vda:VDAG_06688"/>
<reference evidence="5 6" key="1">
    <citation type="submission" date="2008-03" db="EMBL/GenBank/DDBJ databases">
        <title>The Genome Sequence of Verticillium dahliae VdLs.17.</title>
        <authorList>
            <consortium name="The Broad Institute Genome Sequencing Platform"/>
            <person name="Ma L.-J.J."/>
            <person name="Klosterman S.J."/>
            <person name="Subbarao K."/>
            <person name="Dobinson K."/>
            <person name="Veronese P."/>
            <person name="Kang S."/>
            <person name="Gold S.E."/>
            <person name="Young S."/>
            <person name="Jaffe D."/>
            <person name="Gnerre S."/>
            <person name="Berlin A."/>
            <person name="Heiman D."/>
            <person name="Hepburn T."/>
            <person name="Sykes S."/>
            <person name="Alvarado L."/>
            <person name="Kodira C.D."/>
            <person name="Lander E."/>
            <person name="Galagan J."/>
            <person name="Nusbaum C."/>
            <person name="Birren B."/>
        </authorList>
    </citation>
    <scope>NUCLEOTIDE SEQUENCE [LARGE SCALE GENOMIC DNA]</scope>
    <source>
        <strain evidence="6">VdLs.17 / ATCC MYA-4575 / FGSC 10137</strain>
    </source>
</reference>
<dbReference type="PANTHER" id="PTHR31212">
    <property type="entry name" value="ALPHA-KETOGLUTARATE-DEPENDENT DIOXYGENASE ALKB HOMOLOG 3"/>
    <property type="match status" value="1"/>
</dbReference>
<dbReference type="SUPFAM" id="SSF51197">
    <property type="entry name" value="Clavaminate synthase-like"/>
    <property type="match status" value="1"/>
</dbReference>
<keyword evidence="6" id="KW-1185">Reference proteome</keyword>
<gene>
    <name evidence="5" type="ORF">VDAG_06688</name>
</gene>
<evidence type="ECO:0000256" key="1">
    <source>
        <dbReference type="ARBA" id="ARBA00006336"/>
    </source>
</evidence>
<feature type="compositionally biased region" description="Basic and acidic residues" evidence="2">
    <location>
        <begin position="508"/>
        <end position="525"/>
    </location>
</feature>
<dbReference type="Gene3D" id="3.40.50.850">
    <property type="entry name" value="Isochorismatase-like"/>
    <property type="match status" value="1"/>
</dbReference>
<feature type="region of interest" description="Disordered" evidence="2">
    <location>
        <begin position="508"/>
        <end position="532"/>
    </location>
</feature>
<dbReference type="AlphaFoldDB" id="G2X956"/>
<dbReference type="InterPro" id="IPR005123">
    <property type="entry name" value="Oxoglu/Fe-dep_dioxygenase_dom"/>
</dbReference>
<feature type="compositionally biased region" description="Low complexity" evidence="2">
    <location>
        <begin position="243"/>
        <end position="265"/>
    </location>
</feature>
<dbReference type="Proteomes" id="UP000001611">
    <property type="component" value="Unassembled WGS sequence"/>
</dbReference>
<dbReference type="Pfam" id="PF13532">
    <property type="entry name" value="2OG-FeII_Oxy_2"/>
    <property type="match status" value="1"/>
</dbReference>
<proteinExistence type="inferred from homology"/>
<dbReference type="PROSITE" id="PS51471">
    <property type="entry name" value="FE2OG_OXY"/>
    <property type="match status" value="1"/>
</dbReference>
<dbReference type="GeneID" id="20708151"/>
<organism evidence="5 6">
    <name type="scientific">Verticillium dahliae (strain VdLs.17 / ATCC MYA-4575 / FGSC 10137)</name>
    <name type="common">Verticillium wilt</name>
    <dbReference type="NCBI Taxonomy" id="498257"/>
    <lineage>
        <taxon>Eukaryota</taxon>
        <taxon>Fungi</taxon>
        <taxon>Dikarya</taxon>
        <taxon>Ascomycota</taxon>
        <taxon>Pezizomycotina</taxon>
        <taxon>Sordariomycetes</taxon>
        <taxon>Hypocreomycetidae</taxon>
        <taxon>Glomerellales</taxon>
        <taxon>Plectosphaerellaceae</taxon>
        <taxon>Verticillium</taxon>
    </lineage>
</organism>
<dbReference type="InterPro" id="IPR037151">
    <property type="entry name" value="AlkB-like_sf"/>
</dbReference>
<dbReference type="InterPro" id="IPR036380">
    <property type="entry name" value="Isochorismatase-like_sf"/>
</dbReference>
<dbReference type="HOGENOM" id="CLU_005335_0_0_1"/>
<dbReference type="SUPFAM" id="SSF52499">
    <property type="entry name" value="Isochorismatase-like hydrolases"/>
    <property type="match status" value="1"/>
</dbReference>
<dbReference type="STRING" id="498257.G2X956"/>
<dbReference type="Pfam" id="PF00857">
    <property type="entry name" value="Isochorismatase"/>
    <property type="match status" value="1"/>
</dbReference>
<dbReference type="InterPro" id="IPR027450">
    <property type="entry name" value="AlkB-like"/>
</dbReference>
<dbReference type="InParanoid" id="G2X956"/>
<evidence type="ECO:0000313" key="5">
    <source>
        <dbReference type="EMBL" id="EGY15524.1"/>
    </source>
</evidence>
<dbReference type="InterPro" id="IPR057088">
    <property type="entry name" value="GLRG_09195_Thiored"/>
</dbReference>
<evidence type="ECO:0000256" key="2">
    <source>
        <dbReference type="SAM" id="MobiDB-lite"/>
    </source>
</evidence>
<dbReference type="Gene3D" id="2.60.120.590">
    <property type="entry name" value="Alpha-ketoglutarate-dependent dioxygenase AlkB-like"/>
    <property type="match status" value="1"/>
</dbReference>
<dbReference type="Pfam" id="PF24470">
    <property type="entry name" value="Thiored_Isochorism"/>
    <property type="match status" value="1"/>
</dbReference>
<comment type="similarity">
    <text evidence="1">Belongs to the isochorismatase family.</text>
</comment>
<dbReference type="InterPro" id="IPR010987">
    <property type="entry name" value="Glutathione-S-Trfase_C-like"/>
</dbReference>
<evidence type="ECO:0000259" key="3">
    <source>
        <dbReference type="PROSITE" id="PS50405"/>
    </source>
</evidence>
<dbReference type="OrthoDB" id="445341at2759"/>
<dbReference type="InterPro" id="IPR032854">
    <property type="entry name" value="ALKBH3"/>
</dbReference>
<reference evidence="6" key="2">
    <citation type="journal article" date="2011" name="PLoS Pathog.">
        <title>Comparative genomics yields insights into niche adaptation of plant vascular wilt pathogens.</title>
        <authorList>
            <person name="Klosterman S.J."/>
            <person name="Subbarao K.V."/>
            <person name="Kang S."/>
            <person name="Veronese P."/>
            <person name="Gold S.E."/>
            <person name="Thomma B.P.H.J."/>
            <person name="Chen Z."/>
            <person name="Henrissat B."/>
            <person name="Lee Y.-H."/>
            <person name="Park J."/>
            <person name="Garcia-Pedrajas M.D."/>
            <person name="Barbara D.J."/>
            <person name="Anchieta A."/>
            <person name="de Jonge R."/>
            <person name="Santhanam P."/>
            <person name="Maruthachalam K."/>
            <person name="Atallah Z."/>
            <person name="Amyotte S.G."/>
            <person name="Paz Z."/>
            <person name="Inderbitzin P."/>
            <person name="Hayes R.J."/>
            <person name="Heiman D.I."/>
            <person name="Young S."/>
            <person name="Zeng Q."/>
            <person name="Engels R."/>
            <person name="Galagan J."/>
            <person name="Cuomo C.A."/>
            <person name="Dobinson K.F."/>
            <person name="Ma L.-J."/>
        </authorList>
    </citation>
    <scope>NUCLEOTIDE SEQUENCE [LARGE SCALE GENOMIC DNA]</scope>
    <source>
        <strain evidence="6">VdLs.17 / ATCC MYA-4575 / FGSC 10137</strain>
    </source>
</reference>
<dbReference type="PANTHER" id="PTHR31212:SF5">
    <property type="entry name" value="ISOCHORISMATASE FAMILY PROTEIN FAMILY (AFU_ORTHOLOGUE AFUA_3G14500)"/>
    <property type="match status" value="1"/>
</dbReference>
<dbReference type="OMA" id="KMYHLSG"/>
<feature type="compositionally biased region" description="Basic and acidic residues" evidence="2">
    <location>
        <begin position="875"/>
        <end position="891"/>
    </location>
</feature>
<dbReference type="InterPro" id="IPR000868">
    <property type="entry name" value="Isochorismatase-like_dom"/>
</dbReference>
<feature type="compositionally biased region" description="Basic and acidic residues" evidence="2">
    <location>
        <begin position="342"/>
        <end position="368"/>
    </location>
</feature>
<dbReference type="PROSITE" id="PS50405">
    <property type="entry name" value="GST_CTER"/>
    <property type="match status" value="1"/>
</dbReference>
<protein>
    <submittedName>
        <fullName evidence="5">Isochorismatase family protein family</fullName>
    </submittedName>
</protein>
<evidence type="ECO:0000259" key="4">
    <source>
        <dbReference type="PROSITE" id="PS51471"/>
    </source>
</evidence>
<feature type="domain" description="Fe2OG dioxygenase" evidence="4">
    <location>
        <begin position="458"/>
        <end position="583"/>
    </location>
</feature>